<keyword evidence="3" id="KW-1185">Reference proteome</keyword>
<protein>
    <submittedName>
        <fullName evidence="2">Uncharacterized protein</fullName>
    </submittedName>
</protein>
<proteinExistence type="predicted"/>
<accession>A0ABQ5K9W6</accession>
<organism evidence="2 3">
    <name type="scientific">Aduncisulcus paluster</name>
    <dbReference type="NCBI Taxonomy" id="2918883"/>
    <lineage>
        <taxon>Eukaryota</taxon>
        <taxon>Metamonada</taxon>
        <taxon>Carpediemonas-like organisms</taxon>
        <taxon>Aduncisulcus</taxon>
    </lineage>
</organism>
<reference evidence="2" key="1">
    <citation type="submission" date="2022-03" db="EMBL/GenBank/DDBJ databases">
        <title>Draft genome sequence of Aduncisulcus paluster, a free-living microaerophilic Fornicata.</title>
        <authorList>
            <person name="Yuyama I."/>
            <person name="Kume K."/>
            <person name="Tamura T."/>
            <person name="Inagaki Y."/>
            <person name="Hashimoto T."/>
        </authorList>
    </citation>
    <scope>NUCLEOTIDE SEQUENCE</scope>
    <source>
        <strain evidence="2">NY0171</strain>
    </source>
</reference>
<dbReference type="Proteomes" id="UP001057375">
    <property type="component" value="Unassembled WGS sequence"/>
</dbReference>
<feature type="compositionally biased region" description="Polar residues" evidence="1">
    <location>
        <begin position="312"/>
        <end position="334"/>
    </location>
</feature>
<feature type="compositionally biased region" description="Basic and acidic residues" evidence="1">
    <location>
        <begin position="374"/>
        <end position="387"/>
    </location>
</feature>
<sequence length="711" mass="77877">MFASLNKDSLASITIPRFLTSQSLSLPPSKELIFKKDDYIQKYIDDKDGSFSLNDIVKAFGGQLVCKDKNEWGTIAIAIPRQYAAVTLDLLALSLNKAFLSPDMSDMASIPILSEELFPQFLEAASRTRAELLSMIPQYSDFAPNIALQASYNAANWSLDHPDMPDIPLGPDGSISQESLKQLAGPWPLMRNGMLSAYDGEKVSRNRLFRCLSESLLGSTSSSISTQISPMDELTLARSLSKGIRGVLTSYNTHIYSDNDLEEERRGSLASHGSHRNNNEQFDDPSFLGSGSEWEEIKRSIIQFPLNPMPLTSHSHTGCSSQNISTSDIDGQTNSSSCSSSSVTTDDIKPSKKRGKLSRFLSSLFGQSLSKKQAKVEETPCHKEDLQKSVSESSPSPFICSTIIPPSSSTPAAAISLSTMTPTPTSHAYLMWSSFTPSDSQSELSPDSSLADSFRETSPPSLAQLYLLKALLGYGGEFWTGGPGKGVTSLFSRLLSDSSSPLRALTHRKQPSNPGIENHMPTSLIRSLSVSLIPSACPLMSIACEAYVGVNMMNVLDVTVQACEQVLIGMVEAEQAAHLIAEEKGEEEKGEEKQQLEDHHLDLLGTLESARRRAIRELRSALSNGDILAMDVSEKILEAAIRKDLGIQDQLFESMIPDDIAIEIEKITASQLLSIYRNIFLKKPVALVRVHNEELEKKMLEHAKTMSAEKK</sequence>
<feature type="region of interest" description="Disordered" evidence="1">
    <location>
        <begin position="373"/>
        <end position="396"/>
    </location>
</feature>
<evidence type="ECO:0000256" key="1">
    <source>
        <dbReference type="SAM" id="MobiDB-lite"/>
    </source>
</evidence>
<name>A0ABQ5K9W6_9EUKA</name>
<gene>
    <name evidence="2" type="ORF">ADUPG1_000443</name>
</gene>
<evidence type="ECO:0000313" key="2">
    <source>
        <dbReference type="EMBL" id="GKT28125.1"/>
    </source>
</evidence>
<feature type="region of interest" description="Disordered" evidence="1">
    <location>
        <begin position="259"/>
        <end position="289"/>
    </location>
</feature>
<feature type="region of interest" description="Disordered" evidence="1">
    <location>
        <begin position="312"/>
        <end position="354"/>
    </location>
</feature>
<evidence type="ECO:0000313" key="3">
    <source>
        <dbReference type="Proteomes" id="UP001057375"/>
    </source>
</evidence>
<dbReference type="EMBL" id="BQXS01000159">
    <property type="protein sequence ID" value="GKT28125.1"/>
    <property type="molecule type" value="Genomic_DNA"/>
</dbReference>
<comment type="caution">
    <text evidence="2">The sequence shown here is derived from an EMBL/GenBank/DDBJ whole genome shotgun (WGS) entry which is preliminary data.</text>
</comment>